<dbReference type="Proteomes" id="UP000697995">
    <property type="component" value="Unassembled WGS sequence"/>
</dbReference>
<evidence type="ECO:0000313" key="1">
    <source>
        <dbReference type="EMBL" id="MBK1661868.1"/>
    </source>
</evidence>
<organism evidence="1 2">
    <name type="scientific">Paracraurococcus ruber</name>
    <dbReference type="NCBI Taxonomy" id="77675"/>
    <lineage>
        <taxon>Bacteria</taxon>
        <taxon>Pseudomonadati</taxon>
        <taxon>Pseudomonadota</taxon>
        <taxon>Alphaproteobacteria</taxon>
        <taxon>Acetobacterales</taxon>
        <taxon>Roseomonadaceae</taxon>
        <taxon>Paracraurococcus</taxon>
    </lineage>
</organism>
<evidence type="ECO:0000313" key="2">
    <source>
        <dbReference type="Proteomes" id="UP000697995"/>
    </source>
</evidence>
<protein>
    <recommendedName>
        <fullName evidence="3">Integrase</fullName>
    </recommendedName>
</protein>
<dbReference type="RefSeq" id="WP_133223085.1">
    <property type="nucleotide sequence ID" value="NZ_NRSG01000392.1"/>
</dbReference>
<proteinExistence type="predicted"/>
<accession>A0ABS1D4T9</accession>
<reference evidence="1 2" key="1">
    <citation type="journal article" date="2020" name="Microorganisms">
        <title>Osmotic Adaptation and Compatible Solute Biosynthesis of Phototrophic Bacteria as Revealed from Genome Analyses.</title>
        <authorList>
            <person name="Imhoff J.F."/>
            <person name="Rahn T."/>
            <person name="Kunzel S."/>
            <person name="Keller A."/>
            <person name="Neulinger S.C."/>
        </authorList>
    </citation>
    <scope>NUCLEOTIDE SEQUENCE [LARGE SCALE GENOMIC DNA]</scope>
    <source>
        <strain evidence="1 2">DSM 15382</strain>
    </source>
</reference>
<gene>
    <name evidence="1" type="ORF">CKO45_27120</name>
</gene>
<evidence type="ECO:0008006" key="3">
    <source>
        <dbReference type="Google" id="ProtNLM"/>
    </source>
</evidence>
<keyword evidence="2" id="KW-1185">Reference proteome</keyword>
<comment type="caution">
    <text evidence="1">The sequence shown here is derived from an EMBL/GenBank/DDBJ whole genome shotgun (WGS) entry which is preliminary data.</text>
</comment>
<sequence>MLTDYLEQARPRFPRAGTSNRLWMGMKGPLTREGIQRITKRHTLAWFGQAHGPHVFRKWLRASAARRSPELAMDAADLARWDEGRR</sequence>
<dbReference type="EMBL" id="NRSG01000392">
    <property type="protein sequence ID" value="MBK1661868.1"/>
    <property type="molecule type" value="Genomic_DNA"/>
</dbReference>
<name>A0ABS1D4T9_9PROT</name>